<evidence type="ECO:0000313" key="2">
    <source>
        <dbReference type="Proteomes" id="UP000031449"/>
    </source>
</evidence>
<dbReference type="KEGG" id="jeo:JMA_41440"/>
<reference evidence="1 2" key="1">
    <citation type="submission" date="2014-08" db="EMBL/GenBank/DDBJ databases">
        <title>Complete genome of a marine bacteria Jeotgalibacillus malaysiensis.</title>
        <authorList>
            <person name="Yaakop A.S."/>
            <person name="Chan K.-G."/>
            <person name="Goh K.M."/>
        </authorList>
    </citation>
    <scope>NUCLEOTIDE SEQUENCE [LARGE SCALE GENOMIC DNA]</scope>
    <source>
        <strain evidence="1 2">D5</strain>
        <plasmid evidence="2">Plasmid</plasmid>
    </source>
</reference>
<dbReference type="Proteomes" id="UP000031449">
    <property type="component" value="Plasmid unnamed"/>
</dbReference>
<dbReference type="BioCyc" id="JESP1508404:G14D9-13428-MONOMER"/>
<proteinExistence type="predicted"/>
<protein>
    <submittedName>
        <fullName evidence="1">Uncharacterized protein</fullName>
    </submittedName>
</protein>
<accession>A0A0B5ATP7</accession>
<evidence type="ECO:0000313" key="1">
    <source>
        <dbReference type="EMBL" id="AJD93461.1"/>
    </source>
</evidence>
<sequence length="190" mass="21504">MLIFIILIAVAAYTDMITKRWTINEVQAVMDLSGGNTLKKHVNLNELYQEKIGDGRFTSDKNKEQIKSELEAAVDEDYLRKIEDAYKEELFNQIKVNDTISSVQVTNLDVDFGYTNEGLGEKATPRPQFVIDSVVQLEVKTSNQFDTGANYTSQVFSSFNSSNFEVTVIDKPKDGKQTLAVRSVTRLVYR</sequence>
<gene>
    <name evidence="1" type="ORF">JMA_41440</name>
</gene>
<dbReference type="AlphaFoldDB" id="A0A0B5ATP7"/>
<organism evidence="1 2">
    <name type="scientific">Jeotgalibacillus malaysiensis</name>
    <dbReference type="NCBI Taxonomy" id="1508404"/>
    <lineage>
        <taxon>Bacteria</taxon>
        <taxon>Bacillati</taxon>
        <taxon>Bacillota</taxon>
        <taxon>Bacilli</taxon>
        <taxon>Bacillales</taxon>
        <taxon>Caryophanaceae</taxon>
        <taxon>Jeotgalibacillus</taxon>
    </lineage>
</organism>
<name>A0A0B5ATP7_9BACL</name>
<dbReference type="EMBL" id="CP009417">
    <property type="protein sequence ID" value="AJD93461.1"/>
    <property type="molecule type" value="Genomic_DNA"/>
</dbReference>
<dbReference type="HOGENOM" id="CLU_1426256_0_0_9"/>
<geneLocation type="plasmid" evidence="2"/>
<keyword evidence="2" id="KW-1185">Reference proteome</keyword>
<keyword evidence="1" id="KW-0614">Plasmid</keyword>